<feature type="transmembrane region" description="Helical" evidence="1">
    <location>
        <begin position="492"/>
        <end position="516"/>
    </location>
</feature>
<evidence type="ECO:0000313" key="3">
    <source>
        <dbReference type="Proteomes" id="UP001515480"/>
    </source>
</evidence>
<accession>A0AB34J4X2</accession>
<protein>
    <submittedName>
        <fullName evidence="2">Uncharacterized protein</fullName>
    </submittedName>
</protein>
<feature type="transmembrane region" description="Helical" evidence="1">
    <location>
        <begin position="461"/>
        <end position="480"/>
    </location>
</feature>
<evidence type="ECO:0000256" key="1">
    <source>
        <dbReference type="SAM" id="Phobius"/>
    </source>
</evidence>
<dbReference type="AlphaFoldDB" id="A0AB34J4X2"/>
<dbReference type="Proteomes" id="UP001515480">
    <property type="component" value="Unassembled WGS sequence"/>
</dbReference>
<name>A0AB34J4X2_PRYPA</name>
<sequence length="587" mass="64842">MGSIFNDYPVHGQAKLMMQEAACDLVYRNFSDLLESAAFYDRSMSQDFASVRKTMNGVRAHEKIGITAHMIGPVDTHGRLLGLPPIHNHHTHIGPDEGLKWNTLESPSQTECILRQEHCFNGVAAIQLHGDAQCSSDLGGTECFGSYYGSHIKLFSAPLAFTTVLNDVRQAGSPPLEWWYQITMRTQIVDATTVDLTPLSAHSMIQSYEVAGNPFTTMDILADVDSMAYFTAVLPFDGTLVGIFWHAHQQKFQSGLIVAAAPEFLGLGVGSLKPMRSYKPILAKEAGFLSNPDARAHILRELQRTKGSLDSILCTVVGATEVLDSLHGSRMDRRAQNTCKHQRLSSRDPITVISFFGPVREASKAATSVESEARSSGTDTDKFPEHINPFIYYVADDGRSHYTVQFYSQTLGAVDPVFSRFDMMRTAMAGGTPDSLPSWSEYATIEVLLTGLYLSDLVGRFPAASLVMLTLSLGLALWRFNNKRYTYFRCRVLLCWLPLGMLELTYDVVLVTNLFLIPQHNYHTGTTVEDSKLLEEMAESSTSVVVTKVALVAIAAGLRVATCHTYDWATREQSVCHSEKGAKLSLL</sequence>
<organism evidence="2 3">
    <name type="scientific">Prymnesium parvum</name>
    <name type="common">Toxic golden alga</name>
    <dbReference type="NCBI Taxonomy" id="97485"/>
    <lineage>
        <taxon>Eukaryota</taxon>
        <taxon>Haptista</taxon>
        <taxon>Haptophyta</taxon>
        <taxon>Prymnesiophyceae</taxon>
        <taxon>Prymnesiales</taxon>
        <taxon>Prymnesiaceae</taxon>
        <taxon>Prymnesium</taxon>
    </lineage>
</organism>
<dbReference type="EMBL" id="JBGBPQ010000014">
    <property type="protein sequence ID" value="KAL1511267.1"/>
    <property type="molecule type" value="Genomic_DNA"/>
</dbReference>
<keyword evidence="1" id="KW-0472">Membrane</keyword>
<keyword evidence="1" id="KW-1133">Transmembrane helix</keyword>
<evidence type="ECO:0000313" key="2">
    <source>
        <dbReference type="EMBL" id="KAL1511267.1"/>
    </source>
</evidence>
<keyword evidence="1" id="KW-0812">Transmembrane</keyword>
<reference evidence="2 3" key="1">
    <citation type="journal article" date="2024" name="Science">
        <title>Giant polyketide synthase enzymes in the biosynthesis of giant marine polyether toxins.</title>
        <authorList>
            <person name="Fallon T.R."/>
            <person name="Shende V.V."/>
            <person name="Wierzbicki I.H."/>
            <person name="Pendleton A.L."/>
            <person name="Watervoot N.F."/>
            <person name="Auber R.P."/>
            <person name="Gonzalez D.J."/>
            <person name="Wisecaver J.H."/>
            <person name="Moore B.S."/>
        </authorList>
    </citation>
    <scope>NUCLEOTIDE SEQUENCE [LARGE SCALE GENOMIC DNA]</scope>
    <source>
        <strain evidence="2 3">12B1</strain>
    </source>
</reference>
<proteinExistence type="predicted"/>
<comment type="caution">
    <text evidence="2">The sequence shown here is derived from an EMBL/GenBank/DDBJ whole genome shotgun (WGS) entry which is preliminary data.</text>
</comment>
<keyword evidence="3" id="KW-1185">Reference proteome</keyword>
<gene>
    <name evidence="2" type="ORF">AB1Y20_006075</name>
</gene>